<feature type="chain" id="PRO_5043337505" evidence="5">
    <location>
        <begin position="27"/>
        <end position="160"/>
    </location>
</feature>
<sequence>MADILIILIISTNVFLLSLFPQPAAAARLHYSSSPNSSFLPSNVTAEVQGKHATLTLNGFQRGEDGGGASECDGHYHSDDRKVVALSSNWYQNGKLCHECIEITADETGETATATVVDECDTSGGCKHDIVDGSRAVWKALGFHQGKGEYGETSVTWKMC</sequence>
<evidence type="ECO:0000256" key="5">
    <source>
        <dbReference type="SAM" id="SignalP"/>
    </source>
</evidence>
<evidence type="ECO:0000256" key="1">
    <source>
        <dbReference type="ARBA" id="ARBA00004613"/>
    </source>
</evidence>
<accession>A0AAV2FMH3</accession>
<keyword evidence="4 5" id="KW-0732">Signal</keyword>
<organism evidence="6 7">
    <name type="scientific">Linum trigynum</name>
    <dbReference type="NCBI Taxonomy" id="586398"/>
    <lineage>
        <taxon>Eukaryota</taxon>
        <taxon>Viridiplantae</taxon>
        <taxon>Streptophyta</taxon>
        <taxon>Embryophyta</taxon>
        <taxon>Tracheophyta</taxon>
        <taxon>Spermatophyta</taxon>
        <taxon>Magnoliopsida</taxon>
        <taxon>eudicotyledons</taxon>
        <taxon>Gunneridae</taxon>
        <taxon>Pentapetalae</taxon>
        <taxon>rosids</taxon>
        <taxon>fabids</taxon>
        <taxon>Malpighiales</taxon>
        <taxon>Linaceae</taxon>
        <taxon>Linum</taxon>
    </lineage>
</organism>
<dbReference type="Proteomes" id="UP001497516">
    <property type="component" value="Chromosome 7"/>
</dbReference>
<dbReference type="Pfam" id="PF24300">
    <property type="entry name" value="KWL1"/>
    <property type="match status" value="1"/>
</dbReference>
<feature type="signal peptide" evidence="5">
    <location>
        <begin position="1"/>
        <end position="26"/>
    </location>
</feature>
<comment type="similarity">
    <text evidence="2">Belongs to the kiwellin family.</text>
</comment>
<dbReference type="CDD" id="cd22270">
    <property type="entry name" value="DPBB_kiwellin-like"/>
    <property type="match status" value="1"/>
</dbReference>
<keyword evidence="7" id="KW-1185">Reference proteome</keyword>
<dbReference type="GO" id="GO:0005576">
    <property type="term" value="C:extracellular region"/>
    <property type="evidence" value="ECO:0007669"/>
    <property type="project" value="UniProtKB-SubCell"/>
</dbReference>
<reference evidence="6 7" key="1">
    <citation type="submission" date="2024-04" db="EMBL/GenBank/DDBJ databases">
        <authorList>
            <person name="Fracassetti M."/>
        </authorList>
    </citation>
    <scope>NUCLEOTIDE SEQUENCE [LARGE SCALE GENOMIC DNA]</scope>
</reference>
<evidence type="ECO:0000256" key="2">
    <source>
        <dbReference type="ARBA" id="ARBA00005592"/>
    </source>
</evidence>
<proteinExistence type="inferred from homology"/>
<gene>
    <name evidence="6" type="ORF">LTRI10_LOCUS39130</name>
</gene>
<keyword evidence="3" id="KW-0964">Secreted</keyword>
<dbReference type="PANTHER" id="PTHR33191">
    <property type="entry name" value="RIPENING-RELATED PROTEIN 2-RELATED"/>
    <property type="match status" value="1"/>
</dbReference>
<name>A0AAV2FMH3_9ROSI</name>
<dbReference type="InterPro" id="IPR039271">
    <property type="entry name" value="Kiwellin-like"/>
</dbReference>
<dbReference type="Gene3D" id="2.40.40.10">
    <property type="entry name" value="RlpA-like domain"/>
    <property type="match status" value="1"/>
</dbReference>
<dbReference type="AlphaFoldDB" id="A0AAV2FMH3"/>
<dbReference type="SUPFAM" id="SSF50685">
    <property type="entry name" value="Barwin-like endoglucanases"/>
    <property type="match status" value="1"/>
</dbReference>
<evidence type="ECO:0000313" key="7">
    <source>
        <dbReference type="Proteomes" id="UP001497516"/>
    </source>
</evidence>
<evidence type="ECO:0000313" key="6">
    <source>
        <dbReference type="EMBL" id="CAL1398923.1"/>
    </source>
</evidence>
<dbReference type="PANTHER" id="PTHR33191:SF19">
    <property type="entry name" value="RIPENING-RELATED PROTEIN GRIP22"/>
    <property type="match status" value="1"/>
</dbReference>
<dbReference type="InterPro" id="IPR036908">
    <property type="entry name" value="RlpA-like_sf"/>
</dbReference>
<dbReference type="EMBL" id="OZ034820">
    <property type="protein sequence ID" value="CAL1398923.1"/>
    <property type="molecule type" value="Genomic_DNA"/>
</dbReference>
<evidence type="ECO:0000256" key="3">
    <source>
        <dbReference type="ARBA" id="ARBA00022525"/>
    </source>
</evidence>
<protein>
    <submittedName>
        <fullName evidence="6">Uncharacterized protein</fullName>
    </submittedName>
</protein>
<comment type="subcellular location">
    <subcellularLocation>
        <location evidence="1">Secreted</location>
    </subcellularLocation>
</comment>
<evidence type="ECO:0000256" key="4">
    <source>
        <dbReference type="ARBA" id="ARBA00022729"/>
    </source>
</evidence>